<feature type="domain" description="Amidase" evidence="1">
    <location>
        <begin position="29"/>
        <end position="451"/>
    </location>
</feature>
<dbReference type="SUPFAM" id="SSF75304">
    <property type="entry name" value="Amidase signature (AS) enzymes"/>
    <property type="match status" value="1"/>
</dbReference>
<organism evidence="2 3">
    <name type="scientific">Brevibacterium marinum</name>
    <dbReference type="NCBI Taxonomy" id="418643"/>
    <lineage>
        <taxon>Bacteria</taxon>
        <taxon>Bacillati</taxon>
        <taxon>Actinomycetota</taxon>
        <taxon>Actinomycetes</taxon>
        <taxon>Micrococcales</taxon>
        <taxon>Brevibacteriaceae</taxon>
        <taxon>Brevibacterium</taxon>
    </lineage>
</organism>
<keyword evidence="2" id="KW-0436">Ligase</keyword>
<proteinExistence type="predicted"/>
<dbReference type="GO" id="GO:0050566">
    <property type="term" value="F:asparaginyl-tRNA synthase (glutamine-hydrolyzing) activity"/>
    <property type="evidence" value="ECO:0007669"/>
    <property type="project" value="UniProtKB-EC"/>
</dbReference>
<comment type="caution">
    <text evidence="2">The sequence shown here is derived from an EMBL/GenBank/DDBJ whole genome shotgun (WGS) entry which is preliminary data.</text>
</comment>
<reference evidence="2 3" key="1">
    <citation type="submission" date="2020-03" db="EMBL/GenBank/DDBJ databases">
        <title>Sequencing the genomes of 1000 actinobacteria strains.</title>
        <authorList>
            <person name="Klenk H.-P."/>
        </authorList>
    </citation>
    <scope>NUCLEOTIDE SEQUENCE [LARGE SCALE GENOMIC DNA]</scope>
    <source>
        <strain evidence="2 3">DSM 18964</strain>
    </source>
</reference>
<protein>
    <submittedName>
        <fullName evidence="2">Aspartyl-tRNA(Asn)/glutamyl-tRNA(Gln) amidotransferase subunit A</fullName>
        <ecNumber evidence="2">6.3.5.6</ecNumber>
        <ecNumber evidence="2">6.3.5.7</ecNumber>
    </submittedName>
</protein>
<sequence>MSQNTLADHTADTMTRGYASGDFDPLATLTAVTNRMDEYEPVINALHHRDDERSQAAAEASAARWREGRSLGPLDGVPVTIKENIARTGVPMPSGHAWAEVPVADHDAPITERLEEAGAVIVGSTTMPDWGMLSSGVSSLHGVTRSPLDPSLTTGGSSAGAGAGAAAGYGPIHIGSDIGGSIRLPCTWLGLAGLKPSFGRVPLDAPYMGRCAGPMARTMADVNAAMDIICAPDDRDYSRLPRITGDEPETVSGSRSPGDFDPKGLKIGIQLDAGCGEPVDPQITSTITGAAERFARAGAEIETVAPFIDDGLLTDMDLFWRVRSWSDLRALPVAEQALILPYIQAWAQDGADVTGLRLMECYHSVQEIRRRTVAATAAFDLVISPVSPDAAFPAEQPMPYPKVHEPMGHIGFTMPYNMSEQPAGTVLAGYTKDGRTIGAQISGRRFADELVMAAGSWFEQDADIAVPVRASLG</sequence>
<evidence type="ECO:0000313" key="3">
    <source>
        <dbReference type="Proteomes" id="UP000576792"/>
    </source>
</evidence>
<dbReference type="PANTHER" id="PTHR11895">
    <property type="entry name" value="TRANSAMIDASE"/>
    <property type="match status" value="1"/>
</dbReference>
<keyword evidence="2" id="KW-0808">Transferase</keyword>
<dbReference type="Pfam" id="PF01425">
    <property type="entry name" value="Amidase"/>
    <property type="match status" value="1"/>
</dbReference>
<accession>A0A846S5D7</accession>
<dbReference type="PANTHER" id="PTHR11895:SF173">
    <property type="entry name" value="GLUTAMYL-TRNA AMIDOTRANSFERASE SUBUNIT A"/>
    <property type="match status" value="1"/>
</dbReference>
<dbReference type="Gene3D" id="3.90.1300.10">
    <property type="entry name" value="Amidase signature (AS) domain"/>
    <property type="match status" value="1"/>
</dbReference>
<keyword evidence="3" id="KW-1185">Reference proteome</keyword>
<dbReference type="EC" id="6.3.5.6" evidence="2"/>
<dbReference type="Proteomes" id="UP000576792">
    <property type="component" value="Unassembled WGS sequence"/>
</dbReference>
<dbReference type="EMBL" id="JAATJN010000001">
    <property type="protein sequence ID" value="NJC58178.1"/>
    <property type="molecule type" value="Genomic_DNA"/>
</dbReference>
<dbReference type="InterPro" id="IPR000120">
    <property type="entry name" value="Amidase"/>
</dbReference>
<dbReference type="InterPro" id="IPR036928">
    <property type="entry name" value="AS_sf"/>
</dbReference>
<evidence type="ECO:0000259" key="1">
    <source>
        <dbReference type="Pfam" id="PF01425"/>
    </source>
</evidence>
<dbReference type="AlphaFoldDB" id="A0A846S5D7"/>
<dbReference type="NCBIfam" id="NF005450">
    <property type="entry name" value="PRK07042.1"/>
    <property type="match status" value="1"/>
</dbReference>
<dbReference type="GO" id="GO:0016740">
    <property type="term" value="F:transferase activity"/>
    <property type="evidence" value="ECO:0007669"/>
    <property type="project" value="UniProtKB-KW"/>
</dbReference>
<name>A0A846S5D7_9MICO</name>
<dbReference type="GO" id="GO:0050567">
    <property type="term" value="F:glutaminyl-tRNA synthase (glutamine-hydrolyzing) activity"/>
    <property type="evidence" value="ECO:0007669"/>
    <property type="project" value="UniProtKB-EC"/>
</dbReference>
<evidence type="ECO:0000313" key="2">
    <source>
        <dbReference type="EMBL" id="NJC58178.1"/>
    </source>
</evidence>
<dbReference type="RefSeq" id="WP_167951802.1">
    <property type="nucleotide sequence ID" value="NZ_BAAAPQ010000031.1"/>
</dbReference>
<gene>
    <name evidence="2" type="ORF">BKA07_003213</name>
</gene>
<dbReference type="EC" id="6.3.5.7" evidence="2"/>
<dbReference type="InterPro" id="IPR023631">
    <property type="entry name" value="Amidase_dom"/>
</dbReference>